<comment type="caution">
    <text evidence="7">The sequence shown here is derived from an EMBL/GenBank/DDBJ whole genome shotgun (WGS) entry which is preliminary data.</text>
</comment>
<reference evidence="8" key="1">
    <citation type="journal article" date="2019" name="Int. J. Syst. Evol. Microbiol.">
        <title>The Global Catalogue of Microorganisms (GCM) 10K type strain sequencing project: providing services to taxonomists for standard genome sequencing and annotation.</title>
        <authorList>
            <consortium name="The Broad Institute Genomics Platform"/>
            <consortium name="The Broad Institute Genome Sequencing Center for Infectious Disease"/>
            <person name="Wu L."/>
            <person name="Ma J."/>
        </authorList>
    </citation>
    <scope>NUCLEOTIDE SEQUENCE [LARGE SCALE GENOMIC DNA]</scope>
    <source>
        <strain evidence="8">KCTC 52094</strain>
    </source>
</reference>
<dbReference type="Proteomes" id="UP001595593">
    <property type="component" value="Unassembled WGS sequence"/>
</dbReference>
<dbReference type="InterPro" id="IPR011343">
    <property type="entry name" value="DeoC"/>
</dbReference>
<evidence type="ECO:0000256" key="5">
    <source>
        <dbReference type="ARBA" id="ARBA00048791"/>
    </source>
</evidence>
<dbReference type="RefSeq" id="WP_379599786.1">
    <property type="nucleotide sequence ID" value="NZ_JBHRTN010000029.1"/>
</dbReference>
<evidence type="ECO:0000256" key="4">
    <source>
        <dbReference type="ARBA" id="ARBA00023270"/>
    </source>
</evidence>
<sequence length="230" mass="23601">MALPVPSSPVDLARLIDHTLLKPEATAGDVLRHCSEAREHQFCSVCVNPVHVAIVAEALRGSGVGTCSVVGFPLGAVTMADKAAETVNAVANGADEIDMVINIGALREGRLDLVLEDIRSVRAAARSRVLKVIIEACLLDDNQKRTACRLAAEGRADFVKTSTGFSVGGATIADVALMRAAVGDALGVKASGGIRTREQAQAMIEAGATRIGASSGVALIAGMSVPASGY</sequence>
<dbReference type="NCBIfam" id="TIGR00126">
    <property type="entry name" value="deoC"/>
    <property type="match status" value="1"/>
</dbReference>
<evidence type="ECO:0000256" key="1">
    <source>
        <dbReference type="ARBA" id="ARBA00010936"/>
    </source>
</evidence>
<dbReference type="CDD" id="cd00959">
    <property type="entry name" value="DeoC"/>
    <property type="match status" value="1"/>
</dbReference>
<proteinExistence type="inferred from homology"/>
<dbReference type="GO" id="GO:0004139">
    <property type="term" value="F:deoxyribose-phosphate aldolase activity"/>
    <property type="evidence" value="ECO:0007669"/>
    <property type="project" value="UniProtKB-EC"/>
</dbReference>
<dbReference type="SUPFAM" id="SSF51569">
    <property type="entry name" value="Aldolase"/>
    <property type="match status" value="1"/>
</dbReference>
<dbReference type="HAMAP" id="MF_00114">
    <property type="entry name" value="DeoC_type1"/>
    <property type="match status" value="1"/>
</dbReference>
<dbReference type="PANTHER" id="PTHR10889:SF1">
    <property type="entry name" value="DEOXYRIBOSE-PHOSPHATE ALDOLASE"/>
    <property type="match status" value="1"/>
</dbReference>
<evidence type="ECO:0000256" key="6">
    <source>
        <dbReference type="HAMAP-Rule" id="MF_00114"/>
    </source>
</evidence>
<comment type="subcellular location">
    <subcellularLocation>
        <location evidence="6">Cytoplasm</location>
    </subcellularLocation>
</comment>
<keyword evidence="8" id="KW-1185">Reference proteome</keyword>
<dbReference type="InterPro" id="IPR013785">
    <property type="entry name" value="Aldolase_TIM"/>
</dbReference>
<comment type="function">
    <text evidence="6">Catalyzes a reversible aldol reaction between acetaldehyde and D-glyceraldehyde 3-phosphate to generate 2-deoxy-D-ribose 5-phosphate.</text>
</comment>
<evidence type="ECO:0000256" key="3">
    <source>
        <dbReference type="ARBA" id="ARBA00023239"/>
    </source>
</evidence>
<name>A0ABV7G822_9PROT</name>
<comment type="catalytic activity">
    <reaction evidence="5 6">
        <text>2-deoxy-D-ribose 5-phosphate = D-glyceraldehyde 3-phosphate + acetaldehyde</text>
        <dbReference type="Rhea" id="RHEA:12821"/>
        <dbReference type="ChEBI" id="CHEBI:15343"/>
        <dbReference type="ChEBI" id="CHEBI:59776"/>
        <dbReference type="ChEBI" id="CHEBI:62877"/>
        <dbReference type="EC" id="4.1.2.4"/>
    </reaction>
</comment>
<feature type="active site" description="Proton donor/acceptor" evidence="6">
    <location>
        <position position="189"/>
    </location>
</feature>
<accession>A0ABV7G822</accession>
<comment type="similarity">
    <text evidence="1 6">Belongs to the DeoC/FbaB aldolase family. DeoC type 1 subfamily.</text>
</comment>
<keyword evidence="4 6" id="KW-0704">Schiff base</keyword>
<dbReference type="EC" id="4.1.2.4" evidence="6"/>
<dbReference type="PANTHER" id="PTHR10889">
    <property type="entry name" value="DEOXYRIBOSE-PHOSPHATE ALDOLASE"/>
    <property type="match status" value="1"/>
</dbReference>
<gene>
    <name evidence="6 7" type="primary">deoC</name>
    <name evidence="7" type="ORF">ACFOD4_21620</name>
</gene>
<dbReference type="Gene3D" id="3.20.20.70">
    <property type="entry name" value="Aldolase class I"/>
    <property type="match status" value="1"/>
</dbReference>
<evidence type="ECO:0000313" key="7">
    <source>
        <dbReference type="EMBL" id="MFC3127671.1"/>
    </source>
</evidence>
<keyword evidence="3 6" id="KW-0456">Lyase</keyword>
<evidence type="ECO:0000313" key="8">
    <source>
        <dbReference type="Proteomes" id="UP001595593"/>
    </source>
</evidence>
<evidence type="ECO:0000256" key="2">
    <source>
        <dbReference type="ARBA" id="ARBA00022490"/>
    </source>
</evidence>
<protein>
    <recommendedName>
        <fullName evidence="6">Deoxyribose-phosphate aldolase</fullName>
        <shortName evidence="6">DERA</shortName>
        <ecNumber evidence="6">4.1.2.4</ecNumber>
    </recommendedName>
    <alternativeName>
        <fullName evidence="6">2-deoxy-D-ribose 5-phosphate aldolase</fullName>
    </alternativeName>
    <alternativeName>
        <fullName evidence="6">Phosphodeoxyriboaldolase</fullName>
        <shortName evidence="6">Deoxyriboaldolase</shortName>
    </alternativeName>
</protein>
<feature type="active site" description="Proton donor/acceptor" evidence="6">
    <location>
        <position position="98"/>
    </location>
</feature>
<dbReference type="InterPro" id="IPR028581">
    <property type="entry name" value="DeoC_typeI"/>
</dbReference>
<comment type="pathway">
    <text evidence="6">Carbohydrate degradation; 2-deoxy-D-ribose 1-phosphate degradation; D-glyceraldehyde 3-phosphate and acetaldehyde from 2-deoxy-alpha-D-ribose 1-phosphate: step 2/2.</text>
</comment>
<feature type="active site" description="Schiff-base intermediate with acetaldehyde" evidence="6">
    <location>
        <position position="160"/>
    </location>
</feature>
<dbReference type="PIRSF" id="PIRSF001357">
    <property type="entry name" value="DeoC"/>
    <property type="match status" value="1"/>
</dbReference>
<dbReference type="SMART" id="SM01133">
    <property type="entry name" value="DeoC"/>
    <property type="match status" value="1"/>
</dbReference>
<dbReference type="Pfam" id="PF01791">
    <property type="entry name" value="DeoC"/>
    <property type="match status" value="1"/>
</dbReference>
<dbReference type="EMBL" id="JBHRTN010000029">
    <property type="protein sequence ID" value="MFC3127671.1"/>
    <property type="molecule type" value="Genomic_DNA"/>
</dbReference>
<organism evidence="7 8">
    <name type="scientific">Teichococcus globiformis</name>
    <dbReference type="NCBI Taxonomy" id="2307229"/>
    <lineage>
        <taxon>Bacteria</taxon>
        <taxon>Pseudomonadati</taxon>
        <taxon>Pseudomonadota</taxon>
        <taxon>Alphaproteobacteria</taxon>
        <taxon>Acetobacterales</taxon>
        <taxon>Roseomonadaceae</taxon>
        <taxon>Roseomonas</taxon>
    </lineage>
</organism>
<dbReference type="InterPro" id="IPR002915">
    <property type="entry name" value="DeoC/FbaB/LacD_aldolase"/>
</dbReference>
<keyword evidence="2 6" id="KW-0963">Cytoplasm</keyword>